<dbReference type="GO" id="GO:0005739">
    <property type="term" value="C:mitochondrion"/>
    <property type="evidence" value="ECO:0007669"/>
    <property type="project" value="TreeGrafter"/>
</dbReference>
<keyword evidence="5" id="KW-1278">Translocase</keyword>
<gene>
    <name evidence="11" type="primary">COX3</name>
</gene>
<dbReference type="SUPFAM" id="SSF81452">
    <property type="entry name" value="Cytochrome c oxidase subunit III-like"/>
    <property type="match status" value="1"/>
</dbReference>
<keyword evidence="4 8" id="KW-0812">Transmembrane</keyword>
<evidence type="ECO:0000256" key="3">
    <source>
        <dbReference type="ARBA" id="ARBA00015944"/>
    </source>
</evidence>
<comment type="function">
    <text evidence="8">Component of the cytochrome c oxidase, the last enzyme in the mitochondrial electron transport chain which drives oxidative phosphorylation. The respiratory chain contains 3 multisubunit complexes succinate dehydrogenase (complex II, CII), ubiquinol-cytochrome c oxidoreductase (cytochrome b-c1 complex, complex III, CIII) and cytochrome c oxidase (complex IV, CIV), that cooperate to transfer electrons derived from NADH and succinate to molecular oxygen, creating an electrochemical gradient over the inner membrane that drives transmembrane transport and the ATP synthase. Cytochrome c oxidase is the component of the respiratory chain that catalyzes the reduction of oxygen to water. Electrons originating from reduced cytochrome c in the intermembrane space (IMS) are transferred via the dinuclear copper A center (CU(A)) of subunit 2 and heme A of subunit 1 to the active site in subunit 1, a binuclear center (BNC) formed by heme A3 and copper B (CU(B)). The BNC reduces molecular oxygen to 2 water molecules using 4 electrons from cytochrome c in the IMS and 4 protons from the mitochondrial matrix.</text>
</comment>
<keyword evidence="8 11" id="KW-0496">Mitochondrion</keyword>
<dbReference type="EMBL" id="ON585577">
    <property type="protein sequence ID" value="WAO28624.1"/>
    <property type="molecule type" value="Genomic_DNA"/>
</dbReference>
<proteinExistence type="inferred from homology"/>
<feature type="transmembrane region" description="Helical" evidence="9">
    <location>
        <begin position="151"/>
        <end position="174"/>
    </location>
</feature>
<dbReference type="GO" id="GO:0006123">
    <property type="term" value="P:mitochondrial electron transport, cytochrome c to oxygen"/>
    <property type="evidence" value="ECO:0007669"/>
    <property type="project" value="TreeGrafter"/>
</dbReference>
<feature type="transmembrane region" description="Helical" evidence="9">
    <location>
        <begin position="267"/>
        <end position="287"/>
    </location>
</feature>
<dbReference type="PROSITE" id="PS50253">
    <property type="entry name" value="COX3"/>
    <property type="match status" value="1"/>
</dbReference>
<dbReference type="Gene3D" id="1.10.287.70">
    <property type="match status" value="1"/>
</dbReference>
<comment type="similarity">
    <text evidence="2 8">Belongs to the cytochrome c oxidase subunit 3 family.</text>
</comment>
<dbReference type="CDD" id="cd01665">
    <property type="entry name" value="Cyt_c_Oxidase_III"/>
    <property type="match status" value="1"/>
</dbReference>
<dbReference type="InterPro" id="IPR013833">
    <property type="entry name" value="Cyt_c_oxidase_su3_a-hlx"/>
</dbReference>
<protein>
    <recommendedName>
        <fullName evidence="3 8">Cytochrome c oxidase subunit 3</fullName>
    </recommendedName>
</protein>
<feature type="domain" description="Heme-copper oxidase subunit III family profile" evidence="10">
    <location>
        <begin position="30"/>
        <end position="288"/>
    </location>
</feature>
<evidence type="ECO:0000256" key="9">
    <source>
        <dbReference type="SAM" id="Phobius"/>
    </source>
</evidence>
<dbReference type="InterPro" id="IPR000298">
    <property type="entry name" value="Cyt_c_oxidase-like_su3"/>
</dbReference>
<dbReference type="PANTHER" id="PTHR11403">
    <property type="entry name" value="CYTOCHROME C OXIDASE SUBUNIT III"/>
    <property type="match status" value="1"/>
</dbReference>
<evidence type="ECO:0000256" key="8">
    <source>
        <dbReference type="RuleBase" id="RU003375"/>
    </source>
</evidence>
<dbReference type="AlphaFoldDB" id="A0A9E9ETM7"/>
<feature type="transmembrane region" description="Helical" evidence="9">
    <location>
        <begin position="186"/>
        <end position="206"/>
    </location>
</feature>
<feature type="transmembrane region" description="Helical" evidence="9">
    <location>
        <begin position="218"/>
        <end position="247"/>
    </location>
</feature>
<dbReference type="InterPro" id="IPR035973">
    <property type="entry name" value="Cyt_c_oxidase_su3-like_sf"/>
</dbReference>
<geneLocation type="mitochondrion" evidence="11"/>
<dbReference type="GO" id="GO:0004129">
    <property type="term" value="F:cytochrome-c oxidase activity"/>
    <property type="evidence" value="ECO:0007669"/>
    <property type="project" value="InterPro"/>
</dbReference>
<evidence type="ECO:0000259" key="10">
    <source>
        <dbReference type="PROSITE" id="PS50253"/>
    </source>
</evidence>
<comment type="subcellular location">
    <subcellularLocation>
        <location evidence="1">Membrane</location>
        <topology evidence="1">Multi-pass membrane protein</topology>
    </subcellularLocation>
</comment>
<evidence type="ECO:0000256" key="4">
    <source>
        <dbReference type="ARBA" id="ARBA00022692"/>
    </source>
</evidence>
<dbReference type="InterPro" id="IPR033945">
    <property type="entry name" value="Cyt_c_oxase_su3_dom"/>
</dbReference>
<evidence type="ECO:0000256" key="7">
    <source>
        <dbReference type="ARBA" id="ARBA00023136"/>
    </source>
</evidence>
<dbReference type="Gene3D" id="1.20.120.80">
    <property type="entry name" value="Cytochrome c oxidase, subunit III, four-helix bundle"/>
    <property type="match status" value="1"/>
</dbReference>
<evidence type="ECO:0000256" key="2">
    <source>
        <dbReference type="ARBA" id="ARBA00010581"/>
    </source>
</evidence>
<evidence type="ECO:0000256" key="6">
    <source>
        <dbReference type="ARBA" id="ARBA00022989"/>
    </source>
</evidence>
<organism evidence="11">
    <name type="scientific">Goniodes dissimilis</name>
    <name type="common">brown chicken louse</name>
    <dbReference type="NCBI Taxonomy" id="186210"/>
    <lineage>
        <taxon>Eukaryota</taxon>
        <taxon>Metazoa</taxon>
        <taxon>Ecdysozoa</taxon>
        <taxon>Arthropoda</taxon>
        <taxon>Hexapoda</taxon>
        <taxon>Insecta</taxon>
        <taxon>Pterygota</taxon>
        <taxon>Neoptera</taxon>
        <taxon>Paraneoptera</taxon>
        <taxon>Psocodea</taxon>
        <taxon>Troctomorpha</taxon>
        <taxon>Phthiraptera</taxon>
        <taxon>Ischnocera</taxon>
        <taxon>Philopteridae</taxon>
        <taxon>Goniodes</taxon>
    </lineage>
</organism>
<evidence type="ECO:0000256" key="1">
    <source>
        <dbReference type="ARBA" id="ARBA00004141"/>
    </source>
</evidence>
<keyword evidence="6 9" id="KW-1133">Transmembrane helix</keyword>
<reference evidence="11" key="1">
    <citation type="submission" date="2022-05" db="EMBL/GenBank/DDBJ databases">
        <authorList>
            <person name="Nie Y."/>
        </authorList>
    </citation>
    <scope>NUCLEOTIDE SEQUENCE</scope>
</reference>
<keyword evidence="7 9" id="KW-0472">Membrane</keyword>
<dbReference type="InterPro" id="IPR024791">
    <property type="entry name" value="Cyt_c/ubiquinol_Oxase_su3"/>
</dbReference>
<feature type="transmembrane region" description="Helical" evidence="9">
    <location>
        <begin position="105"/>
        <end position="130"/>
    </location>
</feature>
<dbReference type="Pfam" id="PF00510">
    <property type="entry name" value="COX3"/>
    <property type="match status" value="1"/>
</dbReference>
<accession>A0A9E9ETM7</accession>
<dbReference type="GO" id="GO:0016020">
    <property type="term" value="C:membrane"/>
    <property type="evidence" value="ECO:0007669"/>
    <property type="project" value="UniProtKB-SubCell"/>
</dbReference>
<name>A0A9E9ETM7_9NEOP</name>
<dbReference type="PANTHER" id="PTHR11403:SF7">
    <property type="entry name" value="CYTOCHROME C OXIDASE SUBUNIT 3"/>
    <property type="match status" value="1"/>
</dbReference>
<evidence type="ECO:0000256" key="5">
    <source>
        <dbReference type="ARBA" id="ARBA00022967"/>
    </source>
</evidence>
<feature type="transmembrane region" description="Helical" evidence="9">
    <location>
        <begin position="67"/>
        <end position="85"/>
    </location>
</feature>
<sequence>MTSQLSWVDTQVNWSKSSKMMEFSKLFKLGFHPFHLVDKSPWPFLMSVSLMEVAINLIGVMASVSMYSHLVMSVVSCVLVTYQWWRDVIRESTFQGNHTSEVQSGLVLGVLMFISSEVMFFFSFFFGFFSSMLSPDVAIGCSWPPLGIQPLSFMMIPLLNTLLLLSSGVTITWSHHSLVGSSLTQSIWGLSLTLMLGVVFVGLQYIEYEESSFTMADSVFGSFFFMMTGFHGLHVIIGLMMIGVMTVRMLSLHFSPSHHLGFESAAWYWHFVDVVWMLLFISVYWLGS</sequence>
<evidence type="ECO:0000313" key="11">
    <source>
        <dbReference type="EMBL" id="WAO28624.1"/>
    </source>
</evidence>